<name>A0A1M6SAE5_9BACT</name>
<dbReference type="RefSeq" id="WP_244549336.1">
    <property type="nucleotide sequence ID" value="NZ_FQZU01000024.1"/>
</dbReference>
<dbReference type="PANTHER" id="PTHR32305">
    <property type="match status" value="1"/>
</dbReference>
<dbReference type="Pfam" id="PF25023">
    <property type="entry name" value="TEN_YD-shell"/>
    <property type="match status" value="1"/>
</dbReference>
<dbReference type="NCBIfam" id="TIGR03696">
    <property type="entry name" value="Rhs_assc_core"/>
    <property type="match status" value="1"/>
</dbReference>
<keyword evidence="1" id="KW-0677">Repeat</keyword>
<sequence length="397" mass="42013">MTTNFYYDGNGARVRKEVLGESTTFYAGSLYEVKDGAATKYIFGADRRIAKITDGEGVQYFSKDHLGSSTVVTDDSGAVVEQADYRPFGEDRFYTGTVAAPTPYKYTDQELDASTGLYNYDARHYDPAIGRFISPDSLIPDQFDPQQLNPYAYCSNNPLIYVDPTGHDGGLTAGLLAGLAMALGAYANHTENFDDYQNGKMTGAEYGGSLARGAAFGGIVATQPEIGVVEAVGLGMINNAANQTDKGEPLDSPDSVNEQLTTVVTTVGATAVAQGVKEAVSPPKTKIGTIEPVPFSNPQAPKFEATVERVAQDGDKAAKAGYFANLAGKIAKSYLGKKIRGWFSNDEGEDDPLSLDESNQNSINNSQNGTNSSSGEDAHDGTGSSSNSGNGNEEPTP</sequence>
<protein>
    <submittedName>
        <fullName evidence="4">RHS repeat-associated core domain-containing protein</fullName>
    </submittedName>
</protein>
<gene>
    <name evidence="4" type="ORF">SAMN02745216_03403</name>
</gene>
<evidence type="ECO:0000259" key="3">
    <source>
        <dbReference type="Pfam" id="PF25023"/>
    </source>
</evidence>
<dbReference type="Proteomes" id="UP000183994">
    <property type="component" value="Unassembled WGS sequence"/>
</dbReference>
<feature type="compositionally biased region" description="Low complexity" evidence="2">
    <location>
        <begin position="358"/>
        <end position="375"/>
    </location>
</feature>
<organism evidence="4 5">
    <name type="scientific">Desulfatibacillum alkenivorans DSM 16219</name>
    <dbReference type="NCBI Taxonomy" id="1121393"/>
    <lineage>
        <taxon>Bacteria</taxon>
        <taxon>Pseudomonadati</taxon>
        <taxon>Thermodesulfobacteriota</taxon>
        <taxon>Desulfobacteria</taxon>
        <taxon>Desulfobacterales</taxon>
        <taxon>Desulfatibacillaceae</taxon>
        <taxon>Desulfatibacillum</taxon>
    </lineage>
</organism>
<dbReference type="EMBL" id="FQZU01000024">
    <property type="protein sequence ID" value="SHK41665.1"/>
    <property type="molecule type" value="Genomic_DNA"/>
</dbReference>
<feature type="compositionally biased region" description="Low complexity" evidence="2">
    <location>
        <begin position="383"/>
        <end position="397"/>
    </location>
</feature>
<accession>A0A1M6SAE5</accession>
<dbReference type="InterPro" id="IPR050708">
    <property type="entry name" value="T6SS_VgrG/RHS"/>
</dbReference>
<evidence type="ECO:0000256" key="1">
    <source>
        <dbReference type="ARBA" id="ARBA00022737"/>
    </source>
</evidence>
<reference evidence="5" key="1">
    <citation type="submission" date="2016-11" db="EMBL/GenBank/DDBJ databases">
        <authorList>
            <person name="Varghese N."/>
            <person name="Submissions S."/>
        </authorList>
    </citation>
    <scope>NUCLEOTIDE SEQUENCE [LARGE SCALE GENOMIC DNA]</scope>
    <source>
        <strain evidence="5">DSM 16219</strain>
    </source>
</reference>
<feature type="region of interest" description="Disordered" evidence="2">
    <location>
        <begin position="345"/>
        <end position="397"/>
    </location>
</feature>
<proteinExistence type="predicted"/>
<keyword evidence="5" id="KW-1185">Reference proteome</keyword>
<evidence type="ECO:0000256" key="2">
    <source>
        <dbReference type="SAM" id="MobiDB-lite"/>
    </source>
</evidence>
<dbReference type="Gene3D" id="2.180.10.10">
    <property type="entry name" value="RHS repeat-associated core"/>
    <property type="match status" value="1"/>
</dbReference>
<dbReference type="PANTHER" id="PTHR32305:SF15">
    <property type="entry name" value="PROTEIN RHSA-RELATED"/>
    <property type="match status" value="1"/>
</dbReference>
<dbReference type="AlphaFoldDB" id="A0A1M6SAE5"/>
<feature type="domain" description="Teneurin-like YD-shell" evidence="3">
    <location>
        <begin position="30"/>
        <end position="158"/>
    </location>
</feature>
<dbReference type="InterPro" id="IPR056823">
    <property type="entry name" value="TEN-like_YD-shell"/>
</dbReference>
<dbReference type="InterPro" id="IPR022385">
    <property type="entry name" value="Rhs_assc_core"/>
</dbReference>
<evidence type="ECO:0000313" key="4">
    <source>
        <dbReference type="EMBL" id="SHK41665.1"/>
    </source>
</evidence>
<evidence type="ECO:0000313" key="5">
    <source>
        <dbReference type="Proteomes" id="UP000183994"/>
    </source>
</evidence>
<dbReference type="STRING" id="1121393.SAMN02745216_03403"/>